<accession>A0A6M3JN61</accession>
<organism evidence="1">
    <name type="scientific">viral metagenome</name>
    <dbReference type="NCBI Taxonomy" id="1070528"/>
    <lineage>
        <taxon>unclassified sequences</taxon>
        <taxon>metagenomes</taxon>
        <taxon>organismal metagenomes</taxon>
    </lineage>
</organism>
<dbReference type="EMBL" id="MT141781">
    <property type="protein sequence ID" value="QJA70297.1"/>
    <property type="molecule type" value="Genomic_DNA"/>
</dbReference>
<proteinExistence type="predicted"/>
<reference evidence="1" key="1">
    <citation type="submission" date="2020-03" db="EMBL/GenBank/DDBJ databases">
        <title>The deep terrestrial virosphere.</title>
        <authorList>
            <person name="Holmfeldt K."/>
            <person name="Nilsson E."/>
            <person name="Simone D."/>
            <person name="Lopez-Fernandez M."/>
            <person name="Wu X."/>
            <person name="de Brujin I."/>
            <person name="Lundin D."/>
            <person name="Andersson A."/>
            <person name="Bertilsson S."/>
            <person name="Dopson M."/>
        </authorList>
    </citation>
    <scope>NUCLEOTIDE SEQUENCE</scope>
    <source>
        <strain evidence="1">MM415A03823</strain>
    </source>
</reference>
<evidence type="ECO:0000313" key="1">
    <source>
        <dbReference type="EMBL" id="QJA70297.1"/>
    </source>
</evidence>
<sequence>MADTVKVHLKWRNLYDYCKASAKNIAIEYAGKRIEFEDGNIRIETIEEPDRTGKKQDEGYYKIYGKNHYANHEIRKMGIPEQAKQWWCCDAEFGEHEETCPNYKT</sequence>
<gene>
    <name evidence="1" type="ORF">MM415A03823_0004</name>
</gene>
<name>A0A6M3JN61_9ZZZZ</name>
<protein>
    <submittedName>
        <fullName evidence="1">Uncharacterized protein</fullName>
    </submittedName>
</protein>
<dbReference type="AlphaFoldDB" id="A0A6M3JN61"/>